<organism evidence="5 6">
    <name type="scientific">Diploscapter pachys</name>
    <dbReference type="NCBI Taxonomy" id="2018661"/>
    <lineage>
        <taxon>Eukaryota</taxon>
        <taxon>Metazoa</taxon>
        <taxon>Ecdysozoa</taxon>
        <taxon>Nematoda</taxon>
        <taxon>Chromadorea</taxon>
        <taxon>Rhabditida</taxon>
        <taxon>Rhabditina</taxon>
        <taxon>Rhabditomorpha</taxon>
        <taxon>Rhabditoidea</taxon>
        <taxon>Rhabditidae</taxon>
        <taxon>Diploscapter</taxon>
    </lineage>
</organism>
<evidence type="ECO:0000256" key="4">
    <source>
        <dbReference type="ARBA" id="ARBA00023242"/>
    </source>
</evidence>
<comment type="subcellular location">
    <subcellularLocation>
        <location evidence="1">Nucleus</location>
    </subcellularLocation>
</comment>
<comment type="caution">
    <text evidence="5">The sequence shown here is derived from an EMBL/GenBank/DDBJ whole genome shotgun (WGS) entry which is preliminary data.</text>
</comment>
<dbReference type="InterPro" id="IPR019140">
    <property type="entry name" value="MCM_complex-bd"/>
</dbReference>
<keyword evidence="6" id="KW-1185">Reference proteome</keyword>
<reference evidence="5 6" key="1">
    <citation type="journal article" date="2017" name="Curr. Biol.">
        <title>Genome architecture and evolution of a unichromosomal asexual nematode.</title>
        <authorList>
            <person name="Fradin H."/>
            <person name="Zegar C."/>
            <person name="Gutwein M."/>
            <person name="Lucas J."/>
            <person name="Kovtun M."/>
            <person name="Corcoran D."/>
            <person name="Baugh L.R."/>
            <person name="Kiontke K."/>
            <person name="Gunsalus K."/>
            <person name="Fitch D.H."/>
            <person name="Piano F."/>
        </authorList>
    </citation>
    <scope>NUCLEOTIDE SEQUENCE [LARGE SCALE GENOMIC DNA]</scope>
    <source>
        <strain evidence="5">PF1309</strain>
    </source>
</reference>
<dbReference type="STRING" id="2018661.A0A2A2LFG7"/>
<evidence type="ECO:0000313" key="5">
    <source>
        <dbReference type="EMBL" id="PAV84952.1"/>
    </source>
</evidence>
<evidence type="ECO:0000256" key="1">
    <source>
        <dbReference type="ARBA" id="ARBA00004123"/>
    </source>
</evidence>
<dbReference type="GO" id="GO:0006261">
    <property type="term" value="P:DNA-templated DNA replication"/>
    <property type="evidence" value="ECO:0007669"/>
    <property type="project" value="TreeGrafter"/>
</dbReference>
<dbReference type="GO" id="GO:0003682">
    <property type="term" value="F:chromatin binding"/>
    <property type="evidence" value="ECO:0007669"/>
    <property type="project" value="TreeGrafter"/>
</dbReference>
<evidence type="ECO:0000313" key="6">
    <source>
        <dbReference type="Proteomes" id="UP000218231"/>
    </source>
</evidence>
<proteinExistence type="inferred from homology"/>
<dbReference type="Proteomes" id="UP000218231">
    <property type="component" value="Unassembled WGS sequence"/>
</dbReference>
<gene>
    <name evidence="5" type="ORF">WR25_08508</name>
</gene>
<dbReference type="GO" id="GO:0005634">
    <property type="term" value="C:nucleus"/>
    <property type="evidence" value="ECO:0007669"/>
    <property type="project" value="UniProtKB-SubCell"/>
</dbReference>
<comment type="similarity">
    <text evidence="2">Belongs to the MCMBP family.</text>
</comment>
<dbReference type="PANTHER" id="PTHR13489:SF0">
    <property type="entry name" value="MINI-CHROMOSOME MAINTENANCE COMPLEX-BINDING PROTEIN"/>
    <property type="match status" value="1"/>
</dbReference>
<dbReference type="PANTHER" id="PTHR13489">
    <property type="entry name" value="MINI-CHROMOSOME MAINTENANCE COMPLEX-BINDING PROTEIN"/>
    <property type="match status" value="1"/>
</dbReference>
<dbReference type="AlphaFoldDB" id="A0A2A2LFG7"/>
<evidence type="ECO:0000256" key="3">
    <source>
        <dbReference type="ARBA" id="ARBA00015405"/>
    </source>
</evidence>
<accession>A0A2A2LFG7</accession>
<dbReference type="OrthoDB" id="329666at2759"/>
<dbReference type="EMBL" id="LIAE01006810">
    <property type="protein sequence ID" value="PAV84952.1"/>
    <property type="molecule type" value="Genomic_DNA"/>
</dbReference>
<protein>
    <recommendedName>
        <fullName evidence="3">Mini-chromosome maintenance complex-binding protein</fullName>
    </recommendedName>
</protein>
<dbReference type="Pfam" id="PF09739">
    <property type="entry name" value="MCM_bind"/>
    <property type="match status" value="2"/>
</dbReference>
<sequence length="552" mass="62380">MSRPVPQPADELHAKLDQLFSENHSKYEDSPAKLIEDVLTTIERDHKAVFAPLHLVPASHGTLVRARCMVQHRCEQEYYSYSYDAKFGDSVRKTTSLLRDYIEDAEIVNERDVVLKTRYCYVLVPVPGATQWFNDEFLESSSEPESKRICVDGTEDSKKAELIQKFIAKFADGDCEDLKPNTVVDVYGILSKHNFEADPDNQFSNSNLPSLMNLHVMRYDFITDQVSERKFIKPIDDIRTVKAVLLQKLSAFLGDTSRDFCFANYFLLHLISSTYSRSGADLPICSMPLNVTGVRDETDSKRFIEGLNLLLSKVKLLPLSADYLSNARLNPHQNHSTGELEQGELQLANGTEVVADETNIQSRCQVSGNVEQNLKALNQLLTEQKLAYDFGVYQISFDVDLPFLILSPGISNLFRTPFPIHYFRENASSQAVSDLFGGSDALAMFRIYIQQVKSKVRLVNISALTSKAIQNNFVEICQRLPAIEDKALLMQKLLIVSRLLAVSEGRDEVLLEDWTKAFDLETSRTEIIKELHKQVPLTAYANSANKENLTAK</sequence>
<name>A0A2A2LFG7_9BILA</name>
<evidence type="ECO:0000256" key="2">
    <source>
        <dbReference type="ARBA" id="ARBA00007925"/>
    </source>
</evidence>
<keyword evidence="4" id="KW-0539">Nucleus</keyword>